<dbReference type="Gene3D" id="2.30.110.10">
    <property type="entry name" value="Electron Transport, Fmn-binding Protein, Chain A"/>
    <property type="match status" value="1"/>
</dbReference>
<accession>F4LLY0</accession>
<dbReference type="HOGENOM" id="CLU_102849_0_0_12"/>
<dbReference type="KEGG" id="tbe:Trebr_0222"/>
<dbReference type="PANTHER" id="PTHR43567:SF5">
    <property type="entry name" value="HYPOTHETICAL CYTOSOLIC PROTEIN"/>
    <property type="match status" value="1"/>
</dbReference>
<reference evidence="4" key="1">
    <citation type="submission" date="2011-04" db="EMBL/GenBank/DDBJ databases">
        <title>The complete genome of Treponema brennaborense DSM 12168.</title>
        <authorList>
            <person name="Lucas S."/>
            <person name="Han J."/>
            <person name="Lapidus A."/>
            <person name="Bruce D."/>
            <person name="Goodwin L."/>
            <person name="Pitluck S."/>
            <person name="Peters L."/>
            <person name="Kyrpides N."/>
            <person name="Mavromatis K."/>
            <person name="Ivanova N."/>
            <person name="Mikhailova N."/>
            <person name="Pagani I."/>
            <person name="Teshima H."/>
            <person name="Detter J.C."/>
            <person name="Tapia R."/>
            <person name="Han C."/>
            <person name="Land M."/>
            <person name="Hauser L."/>
            <person name="Markowitz V."/>
            <person name="Cheng J.-F."/>
            <person name="Hugenholtz P."/>
            <person name="Woyke T."/>
            <person name="Wu D."/>
            <person name="Gronow S."/>
            <person name="Wellnitz S."/>
            <person name="Brambilla E."/>
            <person name="Klenk H.-P."/>
            <person name="Eisen J.A."/>
        </authorList>
    </citation>
    <scope>NUCLEOTIDE SEQUENCE [LARGE SCALE GENOMIC DNA]</scope>
    <source>
        <strain evidence="4">DSM 12168 / CIP 105900 / DD5/3</strain>
    </source>
</reference>
<evidence type="ECO:0000313" key="3">
    <source>
        <dbReference type="EMBL" id="AEE15672.1"/>
    </source>
</evidence>
<evidence type="ECO:0000256" key="1">
    <source>
        <dbReference type="ARBA" id="ARBA00038054"/>
    </source>
</evidence>
<dbReference type="GO" id="GO:0010181">
    <property type="term" value="F:FMN binding"/>
    <property type="evidence" value="ECO:0007669"/>
    <property type="project" value="InterPro"/>
</dbReference>
<organism evidence="3 4">
    <name type="scientific">Treponema brennaborense (strain DSM 12168 / CIP 105900 / DD5/3)</name>
    <dbReference type="NCBI Taxonomy" id="906968"/>
    <lineage>
        <taxon>Bacteria</taxon>
        <taxon>Pseudomonadati</taxon>
        <taxon>Spirochaetota</taxon>
        <taxon>Spirochaetia</taxon>
        <taxon>Spirochaetales</taxon>
        <taxon>Treponemataceae</taxon>
        <taxon>Treponema</taxon>
    </lineage>
</organism>
<dbReference type="InterPro" id="IPR052174">
    <property type="entry name" value="Flavoredoxin"/>
</dbReference>
<dbReference type="PANTHER" id="PTHR43567">
    <property type="entry name" value="FLAVOREDOXIN-RELATED-RELATED"/>
    <property type="match status" value="1"/>
</dbReference>
<name>F4LLY0_TREBD</name>
<dbReference type="EMBL" id="CP002696">
    <property type="protein sequence ID" value="AEE15672.1"/>
    <property type="molecule type" value="Genomic_DNA"/>
</dbReference>
<dbReference type="AlphaFoldDB" id="F4LLY0"/>
<dbReference type="Proteomes" id="UP000006546">
    <property type="component" value="Chromosome"/>
</dbReference>
<proteinExistence type="inferred from homology"/>
<dbReference type="Pfam" id="PF01613">
    <property type="entry name" value="Flavin_Reduct"/>
    <property type="match status" value="1"/>
</dbReference>
<evidence type="ECO:0000313" key="4">
    <source>
        <dbReference type="Proteomes" id="UP000006546"/>
    </source>
</evidence>
<feature type="domain" description="Flavin reductase like" evidence="2">
    <location>
        <begin position="25"/>
        <end position="167"/>
    </location>
</feature>
<dbReference type="GO" id="GO:0016646">
    <property type="term" value="F:oxidoreductase activity, acting on the CH-NH group of donors, NAD or NADP as acceptor"/>
    <property type="evidence" value="ECO:0007669"/>
    <property type="project" value="UniProtKB-ARBA"/>
</dbReference>
<dbReference type="SUPFAM" id="SSF50475">
    <property type="entry name" value="FMN-binding split barrel"/>
    <property type="match status" value="1"/>
</dbReference>
<dbReference type="InterPro" id="IPR002563">
    <property type="entry name" value="Flavin_Rdtase-like_dom"/>
</dbReference>
<dbReference type="OrthoDB" id="9791490at2"/>
<dbReference type="RefSeq" id="WP_013757391.1">
    <property type="nucleotide sequence ID" value="NC_015500.1"/>
</dbReference>
<dbReference type="InterPro" id="IPR012349">
    <property type="entry name" value="Split_barrel_FMN-bd"/>
</dbReference>
<protein>
    <recommendedName>
        <fullName evidence="2">Flavin reductase like domain-containing protein</fullName>
    </recommendedName>
</protein>
<evidence type="ECO:0000259" key="2">
    <source>
        <dbReference type="Pfam" id="PF01613"/>
    </source>
</evidence>
<comment type="similarity">
    <text evidence="1">Belongs to the flavoredoxin family.</text>
</comment>
<gene>
    <name evidence="3" type="ordered locus">Trebr_0222</name>
</gene>
<keyword evidence="4" id="KW-1185">Reference proteome</keyword>
<dbReference type="STRING" id="906968.Trebr_0222"/>
<sequence>MNTFKSISPYEMTVNPFTMIGKDWLLITAEKDGKANTMTASWGGVGILWNKPVAYVFIRPQRYTKEFVDSNARLSLSVPGGAFRKQLNYLGKVSGRDEPKIENAGLTLRTEDGVPFFDEAQTVLLCRKMYKQDLDGRCFIDAAISPAMYAEKDFHTMYVCEIEKVLIRA</sequence>
<dbReference type="eggNOG" id="COG1853">
    <property type="taxonomic scope" value="Bacteria"/>
</dbReference>